<dbReference type="Proteomes" id="UP000327085">
    <property type="component" value="Chromosome 3"/>
</dbReference>
<dbReference type="EMBL" id="CABIKO010000554">
    <property type="protein sequence ID" value="VVA37609.1"/>
    <property type="molecule type" value="Genomic_DNA"/>
</dbReference>
<keyword evidence="4" id="KW-1185">Reference proteome</keyword>
<reference evidence="1 4" key="3">
    <citation type="journal article" date="2022" name="G3 (Bethesda)">
        <title>Whole-genome sequence and methylome profiling of the almond [Prunus dulcis (Mill.) D.A. Webb] cultivar 'Nonpareil'.</title>
        <authorList>
            <person name="D'Amico-Willman K.M."/>
            <person name="Ouma W.Z."/>
            <person name="Meulia T."/>
            <person name="Sideli G.M."/>
            <person name="Gradziel T.M."/>
            <person name="Fresnedo-Ramirez J."/>
        </authorList>
    </citation>
    <scope>NUCLEOTIDE SEQUENCE [LARGE SCALE GENOMIC DNA]</scope>
    <source>
        <strain evidence="1">Clone GOH B32 T37-40</strain>
    </source>
</reference>
<proteinExistence type="predicted"/>
<evidence type="ECO:0000313" key="4">
    <source>
        <dbReference type="Proteomes" id="UP001054821"/>
    </source>
</evidence>
<name>A0A5E4GCQ3_PRUDU</name>
<dbReference type="SUPFAM" id="SSF56219">
    <property type="entry name" value="DNase I-like"/>
    <property type="match status" value="1"/>
</dbReference>
<dbReference type="Proteomes" id="UP001054821">
    <property type="component" value="Chromosome 3"/>
</dbReference>
<dbReference type="Gene3D" id="3.60.10.10">
    <property type="entry name" value="Endonuclease/exonuclease/phosphatase"/>
    <property type="match status" value="1"/>
</dbReference>
<dbReference type="PANTHER" id="PTHR35218">
    <property type="entry name" value="RNASE H DOMAIN-CONTAINING PROTEIN"/>
    <property type="match status" value="1"/>
</dbReference>
<protein>
    <submittedName>
        <fullName evidence="2">PREDICTED: reverse mRNAase</fullName>
    </submittedName>
</protein>
<gene>
    <name evidence="2" type="ORF">ALMOND_2B003754</name>
    <name evidence="1" type="ORF">L3X38_016401</name>
</gene>
<dbReference type="EMBL" id="JAJFAZ020000003">
    <property type="protein sequence ID" value="KAI5337132.1"/>
    <property type="molecule type" value="Genomic_DNA"/>
</dbReference>
<reference evidence="2" key="1">
    <citation type="submission" date="2019-07" db="EMBL/GenBank/DDBJ databases">
        <authorList>
            <person name="Alioto T."/>
            <person name="Alioto T."/>
            <person name="Gomez Garrido J."/>
        </authorList>
    </citation>
    <scope>NUCLEOTIDE SEQUENCE</scope>
</reference>
<dbReference type="Gramene" id="VVA37609">
    <property type="protein sequence ID" value="VVA37609"/>
    <property type="gene ID" value="Prudul26B003754"/>
</dbReference>
<sequence>MLRKLQRGAGRKALQTAVKDHCRVHDISICVMVELRISGANSLKVLQNMGFPRYERVDAVGFSGGIWVLWDDMRCKLEVVSLFDQAISSLITLPSGQVWLSTMVYGSPCNTKREALWQHLDSVAATHQFPWLIMGDFNEYLFAYEKRSSRSSFRAGEVFATTNGDSFFLKLVSLTWQGPNLIIVLFSFS</sequence>
<dbReference type="InParanoid" id="A0A5E4GCQ3"/>
<evidence type="ECO:0000313" key="2">
    <source>
        <dbReference type="EMBL" id="VVA37609.1"/>
    </source>
</evidence>
<accession>A0A5E4GCQ3</accession>
<reference evidence="3" key="2">
    <citation type="journal article" date="2020" name="Plant J.">
        <title>Transposons played a major role in the diversification between the closely related almond and peach genomes: results from the almond genome sequence.</title>
        <authorList>
            <person name="Alioto T."/>
            <person name="Alexiou K.G."/>
            <person name="Bardil A."/>
            <person name="Barteri F."/>
            <person name="Castanera R."/>
            <person name="Cruz F."/>
            <person name="Dhingra A."/>
            <person name="Duval H."/>
            <person name="Fernandez I Marti A."/>
            <person name="Frias L."/>
            <person name="Galan B."/>
            <person name="Garcia J.L."/>
            <person name="Howad W."/>
            <person name="Gomez-Garrido J."/>
            <person name="Gut M."/>
            <person name="Julca I."/>
            <person name="Morata J."/>
            <person name="Puigdomenech P."/>
            <person name="Ribeca P."/>
            <person name="Rubio Cabetas M.J."/>
            <person name="Vlasova A."/>
            <person name="Wirthensohn M."/>
            <person name="Garcia-Mas J."/>
            <person name="Gabaldon T."/>
            <person name="Casacuberta J.M."/>
            <person name="Arus P."/>
        </authorList>
    </citation>
    <scope>NUCLEOTIDE SEQUENCE [LARGE SCALE GENOMIC DNA]</scope>
    <source>
        <strain evidence="3">cv. Texas</strain>
    </source>
</reference>
<dbReference type="OMA" id="DISICVM"/>
<evidence type="ECO:0000313" key="3">
    <source>
        <dbReference type="Proteomes" id="UP000327085"/>
    </source>
</evidence>
<dbReference type="InterPro" id="IPR036691">
    <property type="entry name" value="Endo/exonu/phosph_ase_sf"/>
</dbReference>
<organism evidence="2 3">
    <name type="scientific">Prunus dulcis</name>
    <name type="common">Almond</name>
    <name type="synonym">Amygdalus dulcis</name>
    <dbReference type="NCBI Taxonomy" id="3755"/>
    <lineage>
        <taxon>Eukaryota</taxon>
        <taxon>Viridiplantae</taxon>
        <taxon>Streptophyta</taxon>
        <taxon>Embryophyta</taxon>
        <taxon>Tracheophyta</taxon>
        <taxon>Spermatophyta</taxon>
        <taxon>Magnoliopsida</taxon>
        <taxon>eudicotyledons</taxon>
        <taxon>Gunneridae</taxon>
        <taxon>Pentapetalae</taxon>
        <taxon>rosids</taxon>
        <taxon>fabids</taxon>
        <taxon>Rosales</taxon>
        <taxon>Rosaceae</taxon>
        <taxon>Amygdaloideae</taxon>
        <taxon>Amygdaleae</taxon>
        <taxon>Prunus</taxon>
    </lineage>
</organism>
<evidence type="ECO:0000313" key="1">
    <source>
        <dbReference type="EMBL" id="KAI5337132.1"/>
    </source>
</evidence>
<dbReference type="AlphaFoldDB" id="A0A5E4GCQ3"/>
<dbReference type="PANTHER" id="PTHR35218:SF9">
    <property type="entry name" value="ENDONUCLEASE_EXONUCLEASE_PHOSPHATASE DOMAIN-CONTAINING PROTEIN"/>
    <property type="match status" value="1"/>
</dbReference>